<organism evidence="11 12">
    <name type="scientific">Dissulfurispira thermophila</name>
    <dbReference type="NCBI Taxonomy" id="2715679"/>
    <lineage>
        <taxon>Bacteria</taxon>
        <taxon>Pseudomonadati</taxon>
        <taxon>Nitrospirota</taxon>
        <taxon>Thermodesulfovibrionia</taxon>
        <taxon>Thermodesulfovibrionales</taxon>
        <taxon>Dissulfurispiraceae</taxon>
        <taxon>Dissulfurispira</taxon>
    </lineage>
</organism>
<dbReference type="InterPro" id="IPR003385">
    <property type="entry name" value="Glyco_hydro_77"/>
</dbReference>
<protein>
    <recommendedName>
        <fullName evidence="4 10">4-alpha-glucanotransferase</fullName>
        <ecNumber evidence="3 10">2.4.1.25</ecNumber>
    </recommendedName>
    <alternativeName>
        <fullName evidence="8 10">Amylomaltase</fullName>
    </alternativeName>
    <alternativeName>
        <fullName evidence="9 10">Disproportionating enzyme</fullName>
    </alternativeName>
</protein>
<keyword evidence="12" id="KW-1185">Reference proteome</keyword>
<comment type="catalytic activity">
    <reaction evidence="1 10">
        <text>Transfers a segment of a (1-&gt;4)-alpha-D-glucan to a new position in an acceptor, which may be glucose or a (1-&gt;4)-alpha-D-glucan.</text>
        <dbReference type="EC" id="2.4.1.25"/>
    </reaction>
</comment>
<dbReference type="Gene3D" id="3.20.20.80">
    <property type="entry name" value="Glycosidases"/>
    <property type="match status" value="1"/>
</dbReference>
<dbReference type="PANTHER" id="PTHR32438">
    <property type="entry name" value="4-ALPHA-GLUCANOTRANSFERASE DPE1, CHLOROPLASTIC/AMYLOPLASTIC"/>
    <property type="match status" value="1"/>
</dbReference>
<dbReference type="NCBIfam" id="TIGR00217">
    <property type="entry name" value="malQ"/>
    <property type="match status" value="1"/>
</dbReference>
<evidence type="ECO:0000256" key="2">
    <source>
        <dbReference type="ARBA" id="ARBA00005684"/>
    </source>
</evidence>
<dbReference type="EC" id="2.4.1.25" evidence="3 10"/>
<reference evidence="11 12" key="1">
    <citation type="submission" date="2020-03" db="EMBL/GenBank/DDBJ databases">
        <title>Complete genome sequences of two sulfur-disproportionating bacterial strains T55J and Mzg5.</title>
        <authorList>
            <person name="Umezawa K."/>
            <person name="Kojima H."/>
            <person name="Kato Y."/>
            <person name="Fukui M."/>
        </authorList>
    </citation>
    <scope>NUCLEOTIDE SEQUENCE [LARGE SCALE GENOMIC DNA]</scope>
    <source>
        <strain evidence="11 12">T55J</strain>
    </source>
</reference>
<evidence type="ECO:0000256" key="5">
    <source>
        <dbReference type="ARBA" id="ARBA00022676"/>
    </source>
</evidence>
<evidence type="ECO:0000256" key="9">
    <source>
        <dbReference type="ARBA" id="ARBA00031501"/>
    </source>
</evidence>
<proteinExistence type="inferred from homology"/>
<dbReference type="PANTHER" id="PTHR32438:SF5">
    <property type="entry name" value="4-ALPHA-GLUCANOTRANSFERASE DPE1, CHLOROPLASTIC_AMYLOPLASTIC"/>
    <property type="match status" value="1"/>
</dbReference>
<name>A0A7G1GZU8_9BACT</name>
<keyword evidence="5 10" id="KW-0328">Glycosyltransferase</keyword>
<evidence type="ECO:0000256" key="3">
    <source>
        <dbReference type="ARBA" id="ARBA00012560"/>
    </source>
</evidence>
<dbReference type="SUPFAM" id="SSF51445">
    <property type="entry name" value="(Trans)glycosidases"/>
    <property type="match status" value="1"/>
</dbReference>
<dbReference type="KEGG" id="dtp:JZK55_03330"/>
<evidence type="ECO:0000256" key="8">
    <source>
        <dbReference type="ARBA" id="ARBA00031423"/>
    </source>
</evidence>
<dbReference type="InterPro" id="IPR017853">
    <property type="entry name" value="GH"/>
</dbReference>
<keyword evidence="7 10" id="KW-0119">Carbohydrate metabolism</keyword>
<evidence type="ECO:0000256" key="10">
    <source>
        <dbReference type="RuleBase" id="RU361207"/>
    </source>
</evidence>
<comment type="similarity">
    <text evidence="2 10">Belongs to the disproportionating enzyme family.</text>
</comment>
<gene>
    <name evidence="11" type="ORF">JZK55_03330</name>
</gene>
<evidence type="ECO:0000313" key="11">
    <source>
        <dbReference type="EMBL" id="BCB95411.1"/>
    </source>
</evidence>
<dbReference type="EMBL" id="AP022873">
    <property type="protein sequence ID" value="BCB95411.1"/>
    <property type="molecule type" value="Genomic_DNA"/>
</dbReference>
<evidence type="ECO:0000256" key="4">
    <source>
        <dbReference type="ARBA" id="ARBA00020295"/>
    </source>
</evidence>
<keyword evidence="6 10" id="KW-0808">Transferase</keyword>
<dbReference type="AlphaFoldDB" id="A0A7G1GZU8"/>
<accession>A0A7G1GZU8</accession>
<dbReference type="GO" id="GO:0005975">
    <property type="term" value="P:carbohydrate metabolic process"/>
    <property type="evidence" value="ECO:0007669"/>
    <property type="project" value="InterPro"/>
</dbReference>
<dbReference type="GO" id="GO:0004134">
    <property type="term" value="F:4-alpha-glucanotransferase activity"/>
    <property type="evidence" value="ECO:0007669"/>
    <property type="project" value="UniProtKB-EC"/>
</dbReference>
<evidence type="ECO:0000256" key="6">
    <source>
        <dbReference type="ARBA" id="ARBA00022679"/>
    </source>
</evidence>
<dbReference type="Proteomes" id="UP000516360">
    <property type="component" value="Chromosome"/>
</dbReference>
<evidence type="ECO:0000256" key="7">
    <source>
        <dbReference type="ARBA" id="ARBA00023277"/>
    </source>
</evidence>
<evidence type="ECO:0000256" key="1">
    <source>
        <dbReference type="ARBA" id="ARBA00000439"/>
    </source>
</evidence>
<sequence>MALSRHFNSRDCRAWPEDYKNPENSAVTKYAYEHKRDVAFYQYIQWIIDTQMYEASQTAKKAGMSIGIYHDLAIGSISDGSDAWICQGVIAKDIDVGAPPDDFNPNGQNWGFPPFIPEACRNMGYEYFIRTIRSAMRHCGALRIDHALGLFRLFWIPKGMHACKGVYLNYPYEHLLGIIALESWRNKTMVIAEDLGTVGDNVREILQRFRMLSYKLLYFERNYPDPAFKTPDKYPETALCAVTTHDLPTLYGWWSGHDIEVKKRLGIYQNETAYETDISNRQRDKKLLVEAMKAQGIISKTASLSDEMTEDICLSIYTYLAKTPCRLIAVSYDDISGALDQQNMPGITDAYPSWMRRAAMEIEEIKKSGFLQSLGRIFSIP</sequence>
<dbReference type="Pfam" id="PF02446">
    <property type="entry name" value="Glyco_hydro_77"/>
    <property type="match status" value="1"/>
</dbReference>
<evidence type="ECO:0000313" key="12">
    <source>
        <dbReference type="Proteomes" id="UP000516360"/>
    </source>
</evidence>